<evidence type="ECO:0000313" key="2">
    <source>
        <dbReference type="Proteomes" id="UP000770661"/>
    </source>
</evidence>
<evidence type="ECO:0008006" key="3">
    <source>
        <dbReference type="Google" id="ProtNLM"/>
    </source>
</evidence>
<dbReference type="EMBL" id="JACEEZ010004832">
    <property type="protein sequence ID" value="KAG0726090.1"/>
    <property type="molecule type" value="Genomic_DNA"/>
</dbReference>
<keyword evidence="2" id="KW-1185">Reference proteome</keyword>
<dbReference type="InterPro" id="IPR012337">
    <property type="entry name" value="RNaseH-like_sf"/>
</dbReference>
<organism evidence="1 2">
    <name type="scientific">Chionoecetes opilio</name>
    <name type="common">Atlantic snow crab</name>
    <name type="synonym">Cancer opilio</name>
    <dbReference type="NCBI Taxonomy" id="41210"/>
    <lineage>
        <taxon>Eukaryota</taxon>
        <taxon>Metazoa</taxon>
        <taxon>Ecdysozoa</taxon>
        <taxon>Arthropoda</taxon>
        <taxon>Crustacea</taxon>
        <taxon>Multicrustacea</taxon>
        <taxon>Malacostraca</taxon>
        <taxon>Eumalacostraca</taxon>
        <taxon>Eucarida</taxon>
        <taxon>Decapoda</taxon>
        <taxon>Pleocyemata</taxon>
        <taxon>Brachyura</taxon>
        <taxon>Eubrachyura</taxon>
        <taxon>Majoidea</taxon>
        <taxon>Majidae</taxon>
        <taxon>Chionoecetes</taxon>
    </lineage>
</organism>
<dbReference type="SUPFAM" id="SSF53098">
    <property type="entry name" value="Ribonuclease H-like"/>
    <property type="match status" value="1"/>
</dbReference>
<dbReference type="AlphaFoldDB" id="A0A8J5D2C0"/>
<dbReference type="Proteomes" id="UP000770661">
    <property type="component" value="Unassembled WGS sequence"/>
</dbReference>
<gene>
    <name evidence="1" type="ORF">GWK47_037303</name>
</gene>
<reference evidence="1" key="1">
    <citation type="submission" date="2020-07" db="EMBL/GenBank/DDBJ databases">
        <title>The High-quality genome of the commercially important snow crab, Chionoecetes opilio.</title>
        <authorList>
            <person name="Jeong J.-H."/>
            <person name="Ryu S."/>
        </authorList>
    </citation>
    <scope>NUCLEOTIDE SEQUENCE</scope>
    <source>
        <strain evidence="1">MADBK_172401_WGS</strain>
        <tissue evidence="1">Digestive gland</tissue>
    </source>
</reference>
<comment type="caution">
    <text evidence="1">The sequence shown here is derived from an EMBL/GenBank/DDBJ whole genome shotgun (WGS) entry which is preliminary data.</text>
</comment>
<accession>A0A8J5D2C0</accession>
<sequence>MDWVLDKVVDQSDCGSSLGNTKITDLVFADDAVIFAESMEVLVMALEALHEEVKHLGLEVSWLKTKVQVFGGLLDETVQSVHACGKDIEILENLHTLVAQSIMMAGHVKKSYAIHSLFKLLVVLILNPEKVDAVISRLLFEVTEQAVLDTSDGSSPDEDEEDDFFKRNKLLEQAMFPAPSHPAWVDVFVKYNTAIPSSAAVERLFSQGSDIMKAKRASLTSDNFEILVFMKGNMDLFNMELSPEDSK</sequence>
<protein>
    <recommendedName>
        <fullName evidence="3">HAT C-terminal dimerisation domain-containing protein</fullName>
    </recommendedName>
</protein>
<evidence type="ECO:0000313" key="1">
    <source>
        <dbReference type="EMBL" id="KAG0726090.1"/>
    </source>
</evidence>
<dbReference type="OrthoDB" id="7480412at2759"/>
<proteinExistence type="predicted"/>
<name>A0A8J5D2C0_CHIOP</name>